<sequence>MLLNAPLALILCFGLQFWPAHLVPLWVMTNMLLFSFAAGVLTYRLVEKVQFRVERYWGIGGAMLLVFAHAVIGPRSFSGWHLGSIEALRVNLGAMDNLGLLAQHSLETTGAAVLVAVLACNPIRLLQAAPLRMLGQISYSVYVAHIPALILVAAAVSLVTSDPVIRLALMVGITVPLSVAVATTVHLVVEKPGMGLGRKLQTAVLGLSSFSPRDVRQTVDTAEGRRDLQSYAGPGGYSADDASAKTAGRATTPG</sequence>
<accession>A0A562LGI2</accession>
<proteinExistence type="predicted"/>
<evidence type="ECO:0000313" key="4">
    <source>
        <dbReference type="EMBL" id="TWI06705.1"/>
    </source>
</evidence>
<reference evidence="4 5" key="1">
    <citation type="journal article" date="2015" name="Stand. Genomic Sci.">
        <title>Genomic Encyclopedia of Bacterial and Archaeal Type Strains, Phase III: the genomes of soil and plant-associated and newly described type strains.</title>
        <authorList>
            <person name="Whitman W.B."/>
            <person name="Woyke T."/>
            <person name="Klenk H.P."/>
            <person name="Zhou Y."/>
            <person name="Lilburn T.G."/>
            <person name="Beck B.J."/>
            <person name="De Vos P."/>
            <person name="Vandamme P."/>
            <person name="Eisen J.A."/>
            <person name="Garrity G."/>
            <person name="Hugenholtz P."/>
            <person name="Kyrpides N.C."/>
        </authorList>
    </citation>
    <scope>NUCLEOTIDE SEQUENCE [LARGE SCALE GENOMIC DNA]</scope>
    <source>
        <strain evidence="4 5">CGMCC 1.10947</strain>
    </source>
</reference>
<feature type="transmembrane region" description="Helical" evidence="2">
    <location>
        <begin position="165"/>
        <end position="189"/>
    </location>
</feature>
<dbReference type="Pfam" id="PF01757">
    <property type="entry name" value="Acyl_transf_3"/>
    <property type="match status" value="1"/>
</dbReference>
<feature type="transmembrane region" description="Helical" evidence="2">
    <location>
        <begin position="108"/>
        <end position="127"/>
    </location>
</feature>
<dbReference type="AlphaFoldDB" id="A0A562LGI2"/>
<dbReference type="Proteomes" id="UP000317176">
    <property type="component" value="Unassembled WGS sequence"/>
</dbReference>
<comment type="caution">
    <text evidence="4">The sequence shown here is derived from an EMBL/GenBank/DDBJ whole genome shotgun (WGS) entry which is preliminary data.</text>
</comment>
<keyword evidence="2" id="KW-0472">Membrane</keyword>
<keyword evidence="4" id="KW-0808">Transferase</keyword>
<feature type="transmembrane region" description="Helical" evidence="2">
    <location>
        <begin position="24"/>
        <end position="43"/>
    </location>
</feature>
<dbReference type="EMBL" id="VLKL01000006">
    <property type="protein sequence ID" value="TWI06705.1"/>
    <property type="molecule type" value="Genomic_DNA"/>
</dbReference>
<feature type="compositionally biased region" description="Basic and acidic residues" evidence="1">
    <location>
        <begin position="216"/>
        <end position="228"/>
    </location>
</feature>
<protein>
    <submittedName>
        <fullName evidence="4">Acyltransferase-like protein</fullName>
    </submittedName>
</protein>
<name>A0A562LGI2_9BRAD</name>
<feature type="transmembrane region" description="Helical" evidence="2">
    <location>
        <begin position="139"/>
        <end position="159"/>
    </location>
</feature>
<evidence type="ECO:0000256" key="2">
    <source>
        <dbReference type="SAM" id="Phobius"/>
    </source>
</evidence>
<gene>
    <name evidence="4" type="ORF">IQ17_02920</name>
</gene>
<feature type="transmembrane region" description="Helical" evidence="2">
    <location>
        <begin position="55"/>
        <end position="72"/>
    </location>
</feature>
<evidence type="ECO:0000256" key="1">
    <source>
        <dbReference type="SAM" id="MobiDB-lite"/>
    </source>
</evidence>
<keyword evidence="5" id="KW-1185">Reference proteome</keyword>
<keyword evidence="2" id="KW-0812">Transmembrane</keyword>
<feature type="domain" description="Acyltransferase 3" evidence="3">
    <location>
        <begin position="7"/>
        <end position="182"/>
    </location>
</feature>
<keyword evidence="4" id="KW-0012">Acyltransferase</keyword>
<evidence type="ECO:0000259" key="3">
    <source>
        <dbReference type="Pfam" id="PF01757"/>
    </source>
</evidence>
<keyword evidence="2" id="KW-1133">Transmembrane helix</keyword>
<organism evidence="4 5">
    <name type="scientific">Bradyrhizobium daqingense</name>
    <dbReference type="NCBI Taxonomy" id="993502"/>
    <lineage>
        <taxon>Bacteria</taxon>
        <taxon>Pseudomonadati</taxon>
        <taxon>Pseudomonadota</taxon>
        <taxon>Alphaproteobacteria</taxon>
        <taxon>Hyphomicrobiales</taxon>
        <taxon>Nitrobacteraceae</taxon>
        <taxon>Bradyrhizobium</taxon>
    </lineage>
</organism>
<feature type="region of interest" description="Disordered" evidence="1">
    <location>
        <begin position="216"/>
        <end position="254"/>
    </location>
</feature>
<evidence type="ECO:0000313" key="5">
    <source>
        <dbReference type="Proteomes" id="UP000317176"/>
    </source>
</evidence>
<dbReference type="InterPro" id="IPR002656">
    <property type="entry name" value="Acyl_transf_3_dom"/>
</dbReference>
<dbReference type="GO" id="GO:0016747">
    <property type="term" value="F:acyltransferase activity, transferring groups other than amino-acyl groups"/>
    <property type="evidence" value="ECO:0007669"/>
    <property type="project" value="InterPro"/>
</dbReference>